<dbReference type="InterPro" id="IPR044553">
    <property type="entry name" value="Bbox1_ANCHR"/>
</dbReference>
<dbReference type="Proteomes" id="UP001479436">
    <property type="component" value="Unassembled WGS sequence"/>
</dbReference>
<protein>
    <recommendedName>
        <fullName evidence="4">Zinc finger FYVE domain-containing protein 19</fullName>
    </recommendedName>
</protein>
<keyword evidence="3" id="KW-1185">Reference proteome</keyword>
<feature type="region of interest" description="Disordered" evidence="1">
    <location>
        <begin position="1"/>
        <end position="26"/>
    </location>
</feature>
<dbReference type="CDD" id="cd19817">
    <property type="entry name" value="Bbox1_ANCHR-like"/>
    <property type="match status" value="1"/>
</dbReference>
<dbReference type="PANTHER" id="PTHR46603">
    <property type="entry name" value="ABSCISSION/NOCUT CHECKPOINT REGULATOR"/>
    <property type="match status" value="1"/>
</dbReference>
<reference evidence="2 3" key="1">
    <citation type="submission" date="2023-04" db="EMBL/GenBank/DDBJ databases">
        <title>Genome of Basidiobolus ranarum AG-B5.</title>
        <authorList>
            <person name="Stajich J.E."/>
            <person name="Carter-House D."/>
            <person name="Gryganskyi A."/>
        </authorList>
    </citation>
    <scope>NUCLEOTIDE SEQUENCE [LARGE SCALE GENOMIC DNA]</scope>
    <source>
        <strain evidence="2 3">AG-B5</strain>
    </source>
</reference>
<organism evidence="2 3">
    <name type="scientific">Basidiobolus ranarum</name>
    <dbReference type="NCBI Taxonomy" id="34480"/>
    <lineage>
        <taxon>Eukaryota</taxon>
        <taxon>Fungi</taxon>
        <taxon>Fungi incertae sedis</taxon>
        <taxon>Zoopagomycota</taxon>
        <taxon>Entomophthoromycotina</taxon>
        <taxon>Basidiobolomycetes</taxon>
        <taxon>Basidiobolales</taxon>
        <taxon>Basidiobolaceae</taxon>
        <taxon>Basidiobolus</taxon>
    </lineage>
</organism>
<sequence length="237" mass="27232">MSKDQDLETRLGNLKENNHLETETDDELQQRFNKVFGHKAVISNSSFAVPDSAVDQDEVERLLNELELSEEDFTEQFGISSDIPNLNPAQTTKLNQAVETFLGQDESSSQDILEEDSLIRQVNEEISLNDKYKHIELKFDNDLQSRLNDLKENPPVLSPSKDFNQSTLGPPPKPLSISDFNEEDNWCCICNEDASVECRDCDNDKYCQKCFKEGHYVDPIDWEYKNHKFVAIKAYSK</sequence>
<evidence type="ECO:0000313" key="3">
    <source>
        <dbReference type="Proteomes" id="UP001479436"/>
    </source>
</evidence>
<accession>A0ABR2W5Z5</accession>
<evidence type="ECO:0000313" key="2">
    <source>
        <dbReference type="EMBL" id="KAK9721278.1"/>
    </source>
</evidence>
<gene>
    <name evidence="2" type="ORF">K7432_003542</name>
</gene>
<dbReference type="Pfam" id="PF22586">
    <property type="entry name" value="ANCHR-like_BBOX"/>
    <property type="match status" value="1"/>
</dbReference>
<feature type="region of interest" description="Disordered" evidence="1">
    <location>
        <begin position="150"/>
        <end position="173"/>
    </location>
</feature>
<comment type="caution">
    <text evidence="2">The sequence shown here is derived from an EMBL/GenBank/DDBJ whole genome shotgun (WGS) entry which is preliminary data.</text>
</comment>
<dbReference type="PANTHER" id="PTHR46603:SF1">
    <property type="entry name" value="ABSCISSION_NOCUT CHECKPOINT REGULATOR"/>
    <property type="match status" value="1"/>
</dbReference>
<dbReference type="EMBL" id="JASJQH010006985">
    <property type="protein sequence ID" value="KAK9721278.1"/>
    <property type="molecule type" value="Genomic_DNA"/>
</dbReference>
<evidence type="ECO:0008006" key="4">
    <source>
        <dbReference type="Google" id="ProtNLM"/>
    </source>
</evidence>
<proteinExistence type="predicted"/>
<name>A0ABR2W5Z5_9FUNG</name>
<dbReference type="SUPFAM" id="SSF57845">
    <property type="entry name" value="B-box zinc-binding domain"/>
    <property type="match status" value="1"/>
</dbReference>
<evidence type="ECO:0000256" key="1">
    <source>
        <dbReference type="SAM" id="MobiDB-lite"/>
    </source>
</evidence>